<evidence type="ECO:0000256" key="1">
    <source>
        <dbReference type="SAM" id="MobiDB-lite"/>
    </source>
</evidence>
<proteinExistence type="predicted"/>
<organism evidence="2 3">
    <name type="scientific">Bacillus coahuilensis p1.1.43</name>
    <dbReference type="NCBI Taxonomy" id="1150625"/>
    <lineage>
        <taxon>Bacteria</taxon>
        <taxon>Bacillati</taxon>
        <taxon>Bacillota</taxon>
        <taxon>Bacilli</taxon>
        <taxon>Bacillales</taxon>
        <taxon>Bacillaceae</taxon>
        <taxon>Bacillus</taxon>
    </lineage>
</organism>
<reference evidence="2 3" key="1">
    <citation type="journal article" date="2016" name="Front. Microbiol.">
        <title>Microevolution Analysis of Bacillus coahuilensis Unveils Differences in Phosphorus Acquisition Strategies and Their Regulation.</title>
        <authorList>
            <person name="Gomez-Lunar Z."/>
            <person name="Hernandez-Gonzalez I."/>
            <person name="Rodriguez-Torres M.D."/>
            <person name="Souza V."/>
            <person name="Olmedo-Alvarez G."/>
        </authorList>
    </citation>
    <scope>NUCLEOTIDE SEQUENCE [LARGE SCALE GENOMIC DNA]</scope>
    <source>
        <strain evidence="3">p1.1.43</strain>
    </source>
</reference>
<evidence type="ECO:0008006" key="4">
    <source>
        <dbReference type="Google" id="ProtNLM"/>
    </source>
</evidence>
<dbReference type="Proteomes" id="UP000074108">
    <property type="component" value="Unassembled WGS sequence"/>
</dbReference>
<dbReference type="PATRIC" id="fig|1150625.3.peg.1154"/>
<feature type="region of interest" description="Disordered" evidence="1">
    <location>
        <begin position="118"/>
        <end position="145"/>
    </location>
</feature>
<protein>
    <recommendedName>
        <fullName evidence="4">Cytosolic protein</fullName>
    </recommendedName>
</protein>
<evidence type="ECO:0000313" key="2">
    <source>
        <dbReference type="EMBL" id="KUP07314.1"/>
    </source>
</evidence>
<name>A0A147K9V4_9BACI</name>
<keyword evidence="3" id="KW-1185">Reference proteome</keyword>
<dbReference type="STRING" id="1150625.Q75_05505"/>
<sequence length="145" mass="16285">MPKENVHPQVVNFKKFVRSHPGLIKEVKQGNSTWQDLFEEWYILGDEDPTWQKYQKGNLTNVETSSQTNSESKEEETSSGIMNQLTKVIQNMDANQMQSHLANLSQAIGAVQGVLSSLQGDTSTSKAASKSTEEKPNHPFSFRQD</sequence>
<dbReference type="OrthoDB" id="1655540at2"/>
<feature type="region of interest" description="Disordered" evidence="1">
    <location>
        <begin position="56"/>
        <end position="83"/>
    </location>
</feature>
<dbReference type="AlphaFoldDB" id="A0A147K9V4"/>
<dbReference type="EMBL" id="LDYG01000023">
    <property type="protein sequence ID" value="KUP07314.1"/>
    <property type="molecule type" value="Genomic_DNA"/>
</dbReference>
<gene>
    <name evidence="2" type="ORF">Q75_05505</name>
</gene>
<comment type="caution">
    <text evidence="2">The sequence shown here is derived from an EMBL/GenBank/DDBJ whole genome shotgun (WGS) entry which is preliminary data.</text>
</comment>
<dbReference type="InterPro" id="IPR025953">
    <property type="entry name" value="YlbD_coat"/>
</dbReference>
<accession>A0A147K9V4</accession>
<evidence type="ECO:0000313" key="3">
    <source>
        <dbReference type="Proteomes" id="UP000074108"/>
    </source>
</evidence>
<dbReference type="Pfam" id="PF14071">
    <property type="entry name" value="YlbD_coat"/>
    <property type="match status" value="1"/>
</dbReference>
<dbReference type="RefSeq" id="WP_010176074.1">
    <property type="nucleotide sequence ID" value="NZ_LDYG01000023.1"/>
</dbReference>